<evidence type="ECO:0000313" key="6">
    <source>
        <dbReference type="EMBL" id="TSH92686.1"/>
    </source>
</evidence>
<dbReference type="EMBL" id="VLTJ01000029">
    <property type="protein sequence ID" value="TSH92686.1"/>
    <property type="molecule type" value="Genomic_DNA"/>
</dbReference>
<comment type="similarity">
    <text evidence="1">Belongs to the LysR transcriptional regulatory family.</text>
</comment>
<dbReference type="GO" id="GO:0032993">
    <property type="term" value="C:protein-DNA complex"/>
    <property type="evidence" value="ECO:0007669"/>
    <property type="project" value="TreeGrafter"/>
</dbReference>
<dbReference type="InterPro" id="IPR005119">
    <property type="entry name" value="LysR_subst-bd"/>
</dbReference>
<feature type="domain" description="HTH lysR-type" evidence="5">
    <location>
        <begin position="3"/>
        <end position="60"/>
    </location>
</feature>
<dbReference type="AlphaFoldDB" id="A0A556AIJ6"/>
<sequence>MNVDLRHLRYFVAVASELHFGRAAQRLHITQPPLSVGIRQLEDQLGFRLFHRDSKRVALTPTGQAFLPKAHELLNQVDKAEEFGAALAKGHAGHLDIGFTGAMLFRGLGEFLSLFEALHPHVEFSLHEGSSLEQKRLVRSGRLDAGFVNVGDSGDFGNLVCFKERYVVCLPEKHRFADCSCIDLASLRDERFVIFARGPSPGHYDHLIALCAQAGFEPRSRLEVQQFLSVAAMVASGLGISVVPASIARSAMPGVRFIALEGSEIQPTAFLIWDPKRETPGLDAFVDTLKQVLVRSELGNLSA</sequence>
<dbReference type="Proteomes" id="UP000318405">
    <property type="component" value="Unassembled WGS sequence"/>
</dbReference>
<dbReference type="InterPro" id="IPR036388">
    <property type="entry name" value="WH-like_DNA-bd_sf"/>
</dbReference>
<gene>
    <name evidence="6" type="ORF">FOZ76_14820</name>
</gene>
<keyword evidence="4" id="KW-0804">Transcription</keyword>
<dbReference type="InterPro" id="IPR036390">
    <property type="entry name" value="WH_DNA-bd_sf"/>
</dbReference>
<evidence type="ECO:0000256" key="3">
    <source>
        <dbReference type="ARBA" id="ARBA00023125"/>
    </source>
</evidence>
<dbReference type="Pfam" id="PF03466">
    <property type="entry name" value="LysR_substrate"/>
    <property type="match status" value="1"/>
</dbReference>
<dbReference type="PANTHER" id="PTHR30346">
    <property type="entry name" value="TRANSCRIPTIONAL DUAL REGULATOR HCAR-RELATED"/>
    <property type="match status" value="1"/>
</dbReference>
<dbReference type="Gene3D" id="1.10.10.10">
    <property type="entry name" value="Winged helix-like DNA-binding domain superfamily/Winged helix DNA-binding domain"/>
    <property type="match status" value="1"/>
</dbReference>
<dbReference type="SUPFAM" id="SSF53850">
    <property type="entry name" value="Periplasmic binding protein-like II"/>
    <property type="match status" value="1"/>
</dbReference>
<dbReference type="SUPFAM" id="SSF46785">
    <property type="entry name" value="Winged helix' DNA-binding domain"/>
    <property type="match status" value="1"/>
</dbReference>
<evidence type="ECO:0000256" key="2">
    <source>
        <dbReference type="ARBA" id="ARBA00023015"/>
    </source>
</evidence>
<dbReference type="GO" id="GO:0003700">
    <property type="term" value="F:DNA-binding transcription factor activity"/>
    <property type="evidence" value="ECO:0007669"/>
    <property type="project" value="InterPro"/>
</dbReference>
<dbReference type="PANTHER" id="PTHR30346:SF0">
    <property type="entry name" value="HCA OPERON TRANSCRIPTIONAL ACTIVATOR HCAR"/>
    <property type="match status" value="1"/>
</dbReference>
<dbReference type="InterPro" id="IPR000847">
    <property type="entry name" value="LysR_HTH_N"/>
</dbReference>
<comment type="caution">
    <text evidence="6">The sequence shown here is derived from an EMBL/GenBank/DDBJ whole genome shotgun (WGS) entry which is preliminary data.</text>
</comment>
<evidence type="ECO:0000256" key="4">
    <source>
        <dbReference type="ARBA" id="ARBA00023163"/>
    </source>
</evidence>
<organism evidence="6 7">
    <name type="scientific">Verticiella sediminum</name>
    <dbReference type="NCBI Taxonomy" id="1247510"/>
    <lineage>
        <taxon>Bacteria</taxon>
        <taxon>Pseudomonadati</taxon>
        <taxon>Pseudomonadota</taxon>
        <taxon>Betaproteobacteria</taxon>
        <taxon>Burkholderiales</taxon>
        <taxon>Alcaligenaceae</taxon>
        <taxon>Verticiella</taxon>
    </lineage>
</organism>
<keyword evidence="3" id="KW-0238">DNA-binding</keyword>
<accession>A0A556AIJ6</accession>
<name>A0A556AIJ6_9BURK</name>
<keyword evidence="7" id="KW-1185">Reference proteome</keyword>
<dbReference type="OrthoDB" id="9157176at2"/>
<evidence type="ECO:0000256" key="1">
    <source>
        <dbReference type="ARBA" id="ARBA00009437"/>
    </source>
</evidence>
<dbReference type="FunFam" id="1.10.10.10:FF:000001">
    <property type="entry name" value="LysR family transcriptional regulator"/>
    <property type="match status" value="1"/>
</dbReference>
<evidence type="ECO:0000259" key="5">
    <source>
        <dbReference type="PROSITE" id="PS50931"/>
    </source>
</evidence>
<dbReference type="PROSITE" id="PS50931">
    <property type="entry name" value="HTH_LYSR"/>
    <property type="match status" value="1"/>
</dbReference>
<protein>
    <submittedName>
        <fullName evidence="6">LysR family transcriptional regulator</fullName>
    </submittedName>
</protein>
<dbReference type="GO" id="GO:0003677">
    <property type="term" value="F:DNA binding"/>
    <property type="evidence" value="ECO:0007669"/>
    <property type="project" value="UniProtKB-KW"/>
</dbReference>
<dbReference type="Pfam" id="PF00126">
    <property type="entry name" value="HTH_1"/>
    <property type="match status" value="1"/>
</dbReference>
<dbReference type="Gene3D" id="3.40.190.10">
    <property type="entry name" value="Periplasmic binding protein-like II"/>
    <property type="match status" value="2"/>
</dbReference>
<dbReference type="PRINTS" id="PR00039">
    <property type="entry name" value="HTHLYSR"/>
</dbReference>
<reference evidence="6 7" key="1">
    <citation type="submission" date="2019-07" db="EMBL/GenBank/DDBJ databases">
        <title>Qingshengfaniella alkalisoli gen. nov., sp. nov., isolated from saline soil.</title>
        <authorList>
            <person name="Xu L."/>
            <person name="Huang X.-X."/>
            <person name="Sun J.-Q."/>
        </authorList>
    </citation>
    <scope>NUCLEOTIDE SEQUENCE [LARGE SCALE GENOMIC DNA]</scope>
    <source>
        <strain evidence="6 7">DSM 27279</strain>
    </source>
</reference>
<keyword evidence="2" id="KW-0805">Transcription regulation</keyword>
<dbReference type="CDD" id="cd08414">
    <property type="entry name" value="PBP2_LTTR_aromatics_like"/>
    <property type="match status" value="1"/>
</dbReference>
<proteinExistence type="inferred from homology"/>
<evidence type="ECO:0000313" key="7">
    <source>
        <dbReference type="Proteomes" id="UP000318405"/>
    </source>
</evidence>